<dbReference type="OrthoDB" id="112402at2157"/>
<dbReference type="RefSeq" id="WP_013329879.1">
    <property type="nucleotide sequence ID" value="NC_014507.1"/>
</dbReference>
<evidence type="ECO:0000313" key="1">
    <source>
        <dbReference type="EMBL" id="ADN36702.1"/>
    </source>
</evidence>
<dbReference type="STRING" id="679926.Mpet_1951"/>
<dbReference type="Proteomes" id="UP000006565">
    <property type="component" value="Chromosome"/>
</dbReference>
<accession>E1RJ32</accession>
<dbReference type="EMBL" id="CP002117">
    <property type="protein sequence ID" value="ADN36702.1"/>
    <property type="molecule type" value="Genomic_DNA"/>
</dbReference>
<dbReference type="KEGG" id="mpi:Mpet_1951"/>
<keyword evidence="2" id="KW-1185">Reference proteome</keyword>
<sequence precursor="true">MDTRIIIIAVLLGAGIFLAGCTSTQSYNPDTTAPVTETATPTASVTAMPTYAVTEPVRVIGDDITSIKITVDASETGTNTLNVFVHYDSSTLPSTGTGSELMATLFAYNYADVPYGFDPKTSDDVINAGIPYKRVASVVYPNNKVNAGAELPTDSVQGSLNIAKPYNYGAIIEKTGTRQ</sequence>
<dbReference type="HOGENOM" id="CLU_1500301_0_0_2"/>
<dbReference type="AlphaFoldDB" id="E1RJ32"/>
<evidence type="ECO:0000313" key="2">
    <source>
        <dbReference type="Proteomes" id="UP000006565"/>
    </source>
</evidence>
<dbReference type="PROSITE" id="PS51257">
    <property type="entry name" value="PROKAR_LIPOPROTEIN"/>
    <property type="match status" value="1"/>
</dbReference>
<name>E1RJ32_METP4</name>
<dbReference type="eggNOG" id="arCOG09277">
    <property type="taxonomic scope" value="Archaea"/>
</dbReference>
<protein>
    <submittedName>
        <fullName evidence="1">Uncharacterized protein</fullName>
    </submittedName>
</protein>
<dbReference type="GeneID" id="9744428"/>
<organism evidence="1 2">
    <name type="scientific">Methanolacinia petrolearia (strain DSM 11571 / OCM 486 / SEBR 4847)</name>
    <name type="common">Methanoplanus petrolearius</name>
    <dbReference type="NCBI Taxonomy" id="679926"/>
    <lineage>
        <taxon>Archaea</taxon>
        <taxon>Methanobacteriati</taxon>
        <taxon>Methanobacteriota</taxon>
        <taxon>Stenosarchaea group</taxon>
        <taxon>Methanomicrobia</taxon>
        <taxon>Methanomicrobiales</taxon>
        <taxon>Methanomicrobiaceae</taxon>
        <taxon>Methanolacinia</taxon>
    </lineage>
</organism>
<gene>
    <name evidence="1" type="ordered locus">Mpet_1951</name>
</gene>
<proteinExistence type="predicted"/>
<reference evidence="1 2" key="1">
    <citation type="journal article" date="2010" name="Stand. Genomic Sci.">
        <title>Complete genome sequence of Methanoplanus petrolearius type strain (SEBR 4847).</title>
        <authorList>
            <person name="Brambilla E."/>
            <person name="Djao O.D."/>
            <person name="Daligault H."/>
            <person name="Lapidus A."/>
            <person name="Lucas S."/>
            <person name="Hammon N."/>
            <person name="Nolan M."/>
            <person name="Tice H."/>
            <person name="Cheng J.F."/>
            <person name="Han C."/>
            <person name="Tapia R."/>
            <person name="Goodwin L."/>
            <person name="Pitluck S."/>
            <person name="Liolios K."/>
            <person name="Ivanova N."/>
            <person name="Mavromatis K."/>
            <person name="Mikhailova N."/>
            <person name="Pati A."/>
            <person name="Chen A."/>
            <person name="Palaniappan K."/>
            <person name="Land M."/>
            <person name="Hauser L."/>
            <person name="Chang Y.J."/>
            <person name="Jeffries C.D."/>
            <person name="Rohde M."/>
            <person name="Spring S."/>
            <person name="Sikorski J."/>
            <person name="Goker M."/>
            <person name="Woyke T."/>
            <person name="Bristow J."/>
            <person name="Eisen J.A."/>
            <person name="Markowitz V."/>
            <person name="Hugenholtz P."/>
            <person name="Kyrpides N.C."/>
            <person name="Klenk H.P."/>
        </authorList>
    </citation>
    <scope>NUCLEOTIDE SEQUENCE [LARGE SCALE GENOMIC DNA]</scope>
    <source>
        <strain evidence="2">DSM 11571 / OCM 486 / SEBR 4847</strain>
    </source>
</reference>